<comment type="caution">
    <text evidence="1">The sequence shown here is derived from an EMBL/GenBank/DDBJ whole genome shotgun (WGS) entry which is preliminary data.</text>
</comment>
<evidence type="ECO:0000313" key="1">
    <source>
        <dbReference type="EMBL" id="KAJ8105001.1"/>
    </source>
</evidence>
<sequence length="232" mass="25701">MTTMGPIAEPLAGSTPAPPAALTADEQTKYDEFLAQVRAWESLPVSSAKNAESTPLDDNERIWLTRECLLRYLRATKWNLAQSSTRLRSTAVWRRDPARLRQVRPTLLVPAAPEPEHQARAATGRAPGVHAGAHDRPAPTGPREPRAANRLPQHIIRRHTGHGHCEASSRHPAEPLPRAPWPRPAYAPALVHLAFPQGHQPLHRPRHEGEDQVQRAPHRPRPGGAADEGVWR</sequence>
<dbReference type="EMBL" id="JAPHNI010001697">
    <property type="protein sequence ID" value="KAJ8105001.1"/>
    <property type="molecule type" value="Genomic_DNA"/>
</dbReference>
<evidence type="ECO:0000313" key="2">
    <source>
        <dbReference type="Proteomes" id="UP001153331"/>
    </source>
</evidence>
<protein>
    <submittedName>
        <fullName evidence="1">Uncharacterized protein</fullName>
    </submittedName>
</protein>
<name>A0ACC2HR30_9PLEO</name>
<reference evidence="1" key="1">
    <citation type="submission" date="2022-11" db="EMBL/GenBank/DDBJ databases">
        <title>Genome Sequence of Boeremia exigua.</title>
        <authorList>
            <person name="Buettner E."/>
        </authorList>
    </citation>
    <scope>NUCLEOTIDE SEQUENCE</scope>
    <source>
        <strain evidence="1">CU02</strain>
    </source>
</reference>
<keyword evidence="2" id="KW-1185">Reference proteome</keyword>
<gene>
    <name evidence="1" type="ORF">OPT61_g10445</name>
</gene>
<dbReference type="Proteomes" id="UP001153331">
    <property type="component" value="Unassembled WGS sequence"/>
</dbReference>
<accession>A0ACC2HR30</accession>
<organism evidence="1 2">
    <name type="scientific">Boeremia exigua</name>
    <dbReference type="NCBI Taxonomy" id="749465"/>
    <lineage>
        <taxon>Eukaryota</taxon>
        <taxon>Fungi</taxon>
        <taxon>Dikarya</taxon>
        <taxon>Ascomycota</taxon>
        <taxon>Pezizomycotina</taxon>
        <taxon>Dothideomycetes</taxon>
        <taxon>Pleosporomycetidae</taxon>
        <taxon>Pleosporales</taxon>
        <taxon>Pleosporineae</taxon>
        <taxon>Didymellaceae</taxon>
        <taxon>Boeremia</taxon>
    </lineage>
</organism>
<proteinExistence type="predicted"/>